<comment type="caution">
    <text evidence="1">The sequence shown here is derived from an EMBL/GenBank/DDBJ whole genome shotgun (WGS) entry which is preliminary data.</text>
</comment>
<accession>A0A4S8QL88</accession>
<dbReference type="EMBL" id="PQXL01000594">
    <property type="protein sequence ID" value="THV44681.1"/>
    <property type="molecule type" value="Genomic_DNA"/>
</dbReference>
<evidence type="ECO:0000313" key="2">
    <source>
        <dbReference type="Proteomes" id="UP000308671"/>
    </source>
</evidence>
<organism evidence="1 2">
    <name type="scientific">Botrytis galanthina</name>
    <dbReference type="NCBI Taxonomy" id="278940"/>
    <lineage>
        <taxon>Eukaryota</taxon>
        <taxon>Fungi</taxon>
        <taxon>Dikarya</taxon>
        <taxon>Ascomycota</taxon>
        <taxon>Pezizomycotina</taxon>
        <taxon>Leotiomycetes</taxon>
        <taxon>Helotiales</taxon>
        <taxon>Sclerotiniaceae</taxon>
        <taxon>Botrytis</taxon>
    </lineage>
</organism>
<proteinExistence type="predicted"/>
<evidence type="ECO:0000313" key="1">
    <source>
        <dbReference type="EMBL" id="THV44681.1"/>
    </source>
</evidence>
<gene>
    <name evidence="1" type="ORF">BGAL_0595g00010</name>
</gene>
<name>A0A4S8QL88_9HELO</name>
<keyword evidence="2" id="KW-1185">Reference proteome</keyword>
<protein>
    <submittedName>
        <fullName evidence="1">Uncharacterized protein</fullName>
    </submittedName>
</protein>
<dbReference type="Proteomes" id="UP000308671">
    <property type="component" value="Unassembled WGS sequence"/>
</dbReference>
<dbReference type="OrthoDB" id="10374378at2759"/>
<reference evidence="1 2" key="1">
    <citation type="submission" date="2017-12" db="EMBL/GenBank/DDBJ databases">
        <title>Comparative genomics of Botrytis spp.</title>
        <authorList>
            <person name="Valero-Jimenez C.A."/>
            <person name="Tapia P."/>
            <person name="Veloso J."/>
            <person name="Silva-Moreno E."/>
            <person name="Staats M."/>
            <person name="Valdes J.H."/>
            <person name="Van Kan J.A.L."/>
        </authorList>
    </citation>
    <scope>NUCLEOTIDE SEQUENCE [LARGE SCALE GENOMIC DNA]</scope>
    <source>
        <strain evidence="1 2">MUCL435</strain>
    </source>
</reference>
<sequence>MPSQITRIVYISPTQYIASNEFLTDLSFFTTDHVPLHVIRSVSKKNVADMKIMNGNFKDPATSHTSYSVLFKTLELFHQATITFFKEKETLTQNVEKVRSRLHEDKKRLEIMAGDMSRVQTINKPFLPVQMPSEELLKKALEIIFLLHGPLHRLLQRYQSCVGLSSATL</sequence>
<dbReference type="AlphaFoldDB" id="A0A4S8QL88"/>